<dbReference type="PaxDb" id="39947-A0A0P0WVC0"/>
<evidence type="ECO:0000313" key="1">
    <source>
        <dbReference type="EMBL" id="BAS97245.1"/>
    </source>
</evidence>
<sequence length="32" mass="3640">SVMTIQLGLNTDEYPPQESNLGLYTCAEEYPY</sequence>
<feature type="non-terminal residue" evidence="1">
    <location>
        <position position="1"/>
    </location>
</feature>
<dbReference type="Proteomes" id="UP000059680">
    <property type="component" value="Chromosome 6"/>
</dbReference>
<gene>
    <name evidence="1" type="ordered locus">Os06g0280900</name>
    <name evidence="1" type="ORF">OSNPB_060280900</name>
</gene>
<reference evidence="2" key="1">
    <citation type="journal article" date="2005" name="Nature">
        <title>The map-based sequence of the rice genome.</title>
        <authorList>
            <consortium name="International rice genome sequencing project (IRGSP)"/>
            <person name="Matsumoto T."/>
            <person name="Wu J."/>
            <person name="Kanamori H."/>
            <person name="Katayose Y."/>
            <person name="Fujisawa M."/>
            <person name="Namiki N."/>
            <person name="Mizuno H."/>
            <person name="Yamamoto K."/>
            <person name="Antonio B.A."/>
            <person name="Baba T."/>
            <person name="Sakata K."/>
            <person name="Nagamura Y."/>
            <person name="Aoki H."/>
            <person name="Arikawa K."/>
            <person name="Arita K."/>
            <person name="Bito T."/>
            <person name="Chiden Y."/>
            <person name="Fujitsuka N."/>
            <person name="Fukunaka R."/>
            <person name="Hamada M."/>
            <person name="Harada C."/>
            <person name="Hayashi A."/>
            <person name="Hijishita S."/>
            <person name="Honda M."/>
            <person name="Hosokawa S."/>
            <person name="Ichikawa Y."/>
            <person name="Idonuma A."/>
            <person name="Iijima M."/>
            <person name="Ikeda M."/>
            <person name="Ikeno M."/>
            <person name="Ito K."/>
            <person name="Ito S."/>
            <person name="Ito T."/>
            <person name="Ito Y."/>
            <person name="Ito Y."/>
            <person name="Iwabuchi A."/>
            <person name="Kamiya K."/>
            <person name="Karasawa W."/>
            <person name="Kurita K."/>
            <person name="Katagiri S."/>
            <person name="Kikuta A."/>
            <person name="Kobayashi H."/>
            <person name="Kobayashi N."/>
            <person name="Machita K."/>
            <person name="Maehara T."/>
            <person name="Masukawa M."/>
            <person name="Mizubayashi T."/>
            <person name="Mukai Y."/>
            <person name="Nagasaki H."/>
            <person name="Nagata Y."/>
            <person name="Naito S."/>
            <person name="Nakashima M."/>
            <person name="Nakama Y."/>
            <person name="Nakamichi Y."/>
            <person name="Nakamura M."/>
            <person name="Meguro A."/>
            <person name="Negishi M."/>
            <person name="Ohta I."/>
            <person name="Ohta T."/>
            <person name="Okamoto M."/>
            <person name="Ono N."/>
            <person name="Saji S."/>
            <person name="Sakaguchi M."/>
            <person name="Sakai K."/>
            <person name="Shibata M."/>
            <person name="Shimokawa T."/>
            <person name="Song J."/>
            <person name="Takazaki Y."/>
            <person name="Terasawa K."/>
            <person name="Tsugane M."/>
            <person name="Tsuji K."/>
            <person name="Ueda S."/>
            <person name="Waki K."/>
            <person name="Yamagata H."/>
            <person name="Yamamoto M."/>
            <person name="Yamamoto S."/>
            <person name="Yamane H."/>
            <person name="Yoshiki S."/>
            <person name="Yoshihara R."/>
            <person name="Yukawa K."/>
            <person name="Zhong H."/>
            <person name="Yano M."/>
            <person name="Yuan Q."/>
            <person name="Ouyang S."/>
            <person name="Liu J."/>
            <person name="Jones K.M."/>
            <person name="Gansberger K."/>
            <person name="Moffat K."/>
            <person name="Hill J."/>
            <person name="Bera J."/>
            <person name="Fadrosh D."/>
            <person name="Jin S."/>
            <person name="Johri S."/>
            <person name="Kim M."/>
            <person name="Overton L."/>
            <person name="Reardon M."/>
            <person name="Tsitrin T."/>
            <person name="Vuong H."/>
            <person name="Weaver B."/>
            <person name="Ciecko A."/>
            <person name="Tallon L."/>
            <person name="Jackson J."/>
            <person name="Pai G."/>
            <person name="Aken S.V."/>
            <person name="Utterback T."/>
            <person name="Reidmuller S."/>
            <person name="Feldblyum T."/>
            <person name="Hsiao J."/>
            <person name="Zismann V."/>
            <person name="Iobst S."/>
            <person name="de Vazeille A.R."/>
            <person name="Buell C.R."/>
            <person name="Ying K."/>
            <person name="Li Y."/>
            <person name="Lu T."/>
            <person name="Huang Y."/>
            <person name="Zhao Q."/>
            <person name="Feng Q."/>
            <person name="Zhang L."/>
            <person name="Zhu J."/>
            <person name="Weng Q."/>
            <person name="Mu J."/>
            <person name="Lu Y."/>
            <person name="Fan D."/>
            <person name="Liu Y."/>
            <person name="Guan J."/>
            <person name="Zhang Y."/>
            <person name="Yu S."/>
            <person name="Liu X."/>
            <person name="Zhang Y."/>
            <person name="Hong G."/>
            <person name="Han B."/>
            <person name="Choisne N."/>
            <person name="Demange N."/>
            <person name="Orjeda G."/>
            <person name="Samain S."/>
            <person name="Cattolico L."/>
            <person name="Pelletier E."/>
            <person name="Couloux A."/>
            <person name="Segurens B."/>
            <person name="Wincker P."/>
            <person name="D'Hont A."/>
            <person name="Scarpelli C."/>
            <person name="Weissenbach J."/>
            <person name="Salanoubat M."/>
            <person name="Quetier F."/>
            <person name="Yu Y."/>
            <person name="Kim H.R."/>
            <person name="Rambo T."/>
            <person name="Currie J."/>
            <person name="Collura K."/>
            <person name="Luo M."/>
            <person name="Yang T."/>
            <person name="Ammiraju J.S.S."/>
            <person name="Engler F."/>
            <person name="Soderlund C."/>
            <person name="Wing R.A."/>
            <person name="Palmer L.E."/>
            <person name="de la Bastide M."/>
            <person name="Spiegel L."/>
            <person name="Nascimento L."/>
            <person name="Zutavern T."/>
            <person name="O'Shaughnessy A."/>
            <person name="Dike S."/>
            <person name="Dedhia N."/>
            <person name="Preston R."/>
            <person name="Balija V."/>
            <person name="McCombie W.R."/>
            <person name="Chow T."/>
            <person name="Chen H."/>
            <person name="Chung M."/>
            <person name="Chen C."/>
            <person name="Shaw J."/>
            <person name="Wu H."/>
            <person name="Hsiao K."/>
            <person name="Chao Y."/>
            <person name="Chu M."/>
            <person name="Cheng C."/>
            <person name="Hour A."/>
            <person name="Lee P."/>
            <person name="Lin S."/>
            <person name="Lin Y."/>
            <person name="Liou J."/>
            <person name="Liu S."/>
            <person name="Hsing Y."/>
            <person name="Raghuvanshi S."/>
            <person name="Mohanty A."/>
            <person name="Bharti A.K."/>
            <person name="Gaur A."/>
            <person name="Gupta V."/>
            <person name="Kumar D."/>
            <person name="Ravi V."/>
            <person name="Vij S."/>
            <person name="Kapur A."/>
            <person name="Khurana P."/>
            <person name="Khurana P."/>
            <person name="Khurana J.P."/>
            <person name="Tyagi A.K."/>
            <person name="Gaikwad K."/>
            <person name="Singh A."/>
            <person name="Dalal V."/>
            <person name="Srivastava S."/>
            <person name="Dixit A."/>
            <person name="Pal A.K."/>
            <person name="Ghazi I.A."/>
            <person name="Yadav M."/>
            <person name="Pandit A."/>
            <person name="Bhargava A."/>
            <person name="Sureshbabu K."/>
            <person name="Batra K."/>
            <person name="Sharma T.R."/>
            <person name="Mohapatra T."/>
            <person name="Singh N.K."/>
            <person name="Messing J."/>
            <person name="Nelson A.B."/>
            <person name="Fuks G."/>
            <person name="Kavchok S."/>
            <person name="Keizer G."/>
            <person name="Linton E."/>
            <person name="Llaca V."/>
            <person name="Song R."/>
            <person name="Tanyolac B."/>
            <person name="Young S."/>
            <person name="Ho-Il K."/>
            <person name="Hahn J.H."/>
            <person name="Sangsakoo G."/>
            <person name="Vanavichit A."/>
            <person name="de Mattos Luiz.A.T."/>
            <person name="Zimmer P.D."/>
            <person name="Malone G."/>
            <person name="Dellagostin O."/>
            <person name="de Oliveira A.C."/>
            <person name="Bevan M."/>
            <person name="Bancroft I."/>
            <person name="Minx P."/>
            <person name="Cordum H."/>
            <person name="Wilson R."/>
            <person name="Cheng Z."/>
            <person name="Jin W."/>
            <person name="Jiang J."/>
            <person name="Leong S.A."/>
            <person name="Iwama H."/>
            <person name="Gojobori T."/>
            <person name="Itoh T."/>
            <person name="Niimura Y."/>
            <person name="Fujii Y."/>
            <person name="Habara T."/>
            <person name="Sakai H."/>
            <person name="Sato Y."/>
            <person name="Wilson G."/>
            <person name="Kumar K."/>
            <person name="McCouch S."/>
            <person name="Juretic N."/>
            <person name="Hoen D."/>
            <person name="Wright S."/>
            <person name="Bruskiewich R."/>
            <person name="Bureau T."/>
            <person name="Miyao A."/>
            <person name="Hirochika H."/>
            <person name="Nishikawa T."/>
            <person name="Kadowaki K."/>
            <person name="Sugiura M."/>
            <person name="Burr B."/>
            <person name="Sasaki T."/>
        </authorList>
    </citation>
    <scope>NUCLEOTIDE SEQUENCE [LARGE SCALE GENOMIC DNA]</scope>
    <source>
        <strain evidence="2">cv. Nipponbare</strain>
    </source>
</reference>
<keyword evidence="2" id="KW-1185">Reference proteome</keyword>
<organism evidence="1 2">
    <name type="scientific">Oryza sativa subsp. japonica</name>
    <name type="common">Rice</name>
    <dbReference type="NCBI Taxonomy" id="39947"/>
    <lineage>
        <taxon>Eukaryota</taxon>
        <taxon>Viridiplantae</taxon>
        <taxon>Streptophyta</taxon>
        <taxon>Embryophyta</taxon>
        <taxon>Tracheophyta</taxon>
        <taxon>Spermatophyta</taxon>
        <taxon>Magnoliopsida</taxon>
        <taxon>Liliopsida</taxon>
        <taxon>Poales</taxon>
        <taxon>Poaceae</taxon>
        <taxon>BOP clade</taxon>
        <taxon>Oryzoideae</taxon>
        <taxon>Oryzeae</taxon>
        <taxon>Oryzinae</taxon>
        <taxon>Oryza</taxon>
        <taxon>Oryza sativa</taxon>
    </lineage>
</organism>
<dbReference type="Gramene" id="Os06t0280900-01">
    <property type="protein sequence ID" value="Os06t0280900-01"/>
    <property type="gene ID" value="Os06g0280900"/>
</dbReference>
<protein>
    <submittedName>
        <fullName evidence="1">Os06g0280900 protein</fullName>
    </submittedName>
</protein>
<dbReference type="SMR" id="A0A0P0WVC0"/>
<proteinExistence type="predicted"/>
<name>A0A0P0WVC0_ORYSJ</name>
<reference evidence="1 2" key="3">
    <citation type="journal article" date="2013" name="Rice">
        <title>Improvement of the Oryza sativa Nipponbare reference genome using next generation sequence and optical map data.</title>
        <authorList>
            <person name="Kawahara Y."/>
            <person name="de la Bastide M."/>
            <person name="Hamilton J.P."/>
            <person name="Kanamori H."/>
            <person name="McCombie W.R."/>
            <person name="Ouyang S."/>
            <person name="Schwartz D.C."/>
            <person name="Tanaka T."/>
            <person name="Wu J."/>
            <person name="Zhou S."/>
            <person name="Childs K.L."/>
            <person name="Davidson R.M."/>
            <person name="Lin H."/>
            <person name="Quesada-Ocampo L."/>
            <person name="Vaillancourt B."/>
            <person name="Sakai H."/>
            <person name="Lee S.S."/>
            <person name="Kim J."/>
            <person name="Numa H."/>
            <person name="Itoh T."/>
            <person name="Buell C.R."/>
            <person name="Matsumoto T."/>
        </authorList>
    </citation>
    <scope>NUCLEOTIDE SEQUENCE [LARGE SCALE GENOMIC DNA]</scope>
    <source>
        <strain evidence="2">cv. Nipponbare</strain>
    </source>
</reference>
<reference evidence="1 2" key="2">
    <citation type="journal article" date="2013" name="Plant Cell Physiol.">
        <title>Rice Annotation Project Database (RAP-DB): an integrative and interactive database for rice genomics.</title>
        <authorList>
            <person name="Sakai H."/>
            <person name="Lee S.S."/>
            <person name="Tanaka T."/>
            <person name="Numa H."/>
            <person name="Kim J."/>
            <person name="Kawahara Y."/>
            <person name="Wakimoto H."/>
            <person name="Yang C.C."/>
            <person name="Iwamoto M."/>
            <person name="Abe T."/>
            <person name="Yamada Y."/>
            <person name="Muto A."/>
            <person name="Inokuchi H."/>
            <person name="Ikemura T."/>
            <person name="Matsumoto T."/>
            <person name="Sasaki T."/>
            <person name="Itoh T."/>
        </authorList>
    </citation>
    <scope>NUCLEOTIDE SEQUENCE [LARGE SCALE GENOMIC DNA]</scope>
    <source>
        <strain evidence="2">cv. Nipponbare</strain>
    </source>
</reference>
<dbReference type="InParanoid" id="A0A0P0WVC0"/>
<accession>A0A0P0WVC0</accession>
<dbReference type="AlphaFoldDB" id="A0A0P0WVC0"/>
<dbReference type="EMBL" id="AP014962">
    <property type="protein sequence ID" value="BAS97245.1"/>
    <property type="molecule type" value="Genomic_DNA"/>
</dbReference>
<evidence type="ECO:0000313" key="2">
    <source>
        <dbReference type="Proteomes" id="UP000059680"/>
    </source>
</evidence>